<proteinExistence type="predicted"/>
<evidence type="ECO:0000313" key="4">
    <source>
        <dbReference type="Proteomes" id="UP001359559"/>
    </source>
</evidence>
<protein>
    <recommendedName>
        <fullName evidence="2">Protein kinase domain-containing protein</fullName>
    </recommendedName>
</protein>
<dbReference type="Proteomes" id="UP001359559">
    <property type="component" value="Unassembled WGS sequence"/>
</dbReference>
<evidence type="ECO:0000256" key="1">
    <source>
        <dbReference type="SAM" id="Phobius"/>
    </source>
</evidence>
<reference evidence="3 4" key="1">
    <citation type="submission" date="2024-01" db="EMBL/GenBank/DDBJ databases">
        <title>The genomes of 5 underutilized Papilionoideae crops provide insights into root nodulation and disease resistance.</title>
        <authorList>
            <person name="Yuan L."/>
        </authorList>
    </citation>
    <scope>NUCLEOTIDE SEQUENCE [LARGE SCALE GENOMIC DNA]</scope>
    <source>
        <strain evidence="3">LY-2023</strain>
        <tissue evidence="3">Leaf</tissue>
    </source>
</reference>
<dbReference type="InterPro" id="IPR052451">
    <property type="entry name" value="Ser/Thr_kinase-like"/>
</dbReference>
<name>A0AAN9KN21_CLITE</name>
<dbReference type="Pfam" id="PF07714">
    <property type="entry name" value="PK_Tyr_Ser-Thr"/>
    <property type="match status" value="2"/>
</dbReference>
<dbReference type="GO" id="GO:0005524">
    <property type="term" value="F:ATP binding"/>
    <property type="evidence" value="ECO:0007669"/>
    <property type="project" value="InterPro"/>
</dbReference>
<dbReference type="Gene3D" id="3.30.200.20">
    <property type="entry name" value="Phosphorylase Kinase, domain 1"/>
    <property type="match status" value="2"/>
</dbReference>
<dbReference type="PANTHER" id="PTHR48008:SF6">
    <property type="entry name" value="LEUCINE-RICH REPEAT RECEPTOR-LIKE PROTEIN KINASE IMK3-RELATED"/>
    <property type="match status" value="1"/>
</dbReference>
<dbReference type="PANTHER" id="PTHR48008">
    <property type="entry name" value="LEUCINE-RICH REPEAT RECEPTOR-LIKE PROTEIN KINASE IMK3-RELATED"/>
    <property type="match status" value="1"/>
</dbReference>
<sequence length="333" mass="36583">MRQKMEDVEMGQSSVPALLAQKFNPSSFVRNIQLCGYNPSIPCLSTAPSQGILAPPPEVSKQHHHRKLSTRDIILIVAGALLLRLITLCCILFFCLMRKRASMVENGRATSRTAAMRIEKGVPPVAAGDVEAGGEGGGKLVHFDGPMAFTADDLLCATAEIMGKSTYGTMYKATLEDGSQVAVKRLREKITKSQREFEPEVSVLGKFRHPNLLALRAFYLGPKADDLLCATTEIMGKSTYGTVSKATLEDGSQVAVKRLREKITKSQREFESDVSVLGKIRHPNLLALRACYLGPKGGKLLVFYYMPKGILASFLHGKSRWLKCMFGSTFRPK</sequence>
<feature type="transmembrane region" description="Helical" evidence="1">
    <location>
        <begin position="73"/>
        <end position="94"/>
    </location>
</feature>
<comment type="caution">
    <text evidence="3">The sequence shown here is derived from an EMBL/GenBank/DDBJ whole genome shotgun (WGS) entry which is preliminary data.</text>
</comment>
<evidence type="ECO:0000259" key="2">
    <source>
        <dbReference type="PROSITE" id="PS50011"/>
    </source>
</evidence>
<keyword evidence="1" id="KW-1133">Transmembrane helix</keyword>
<keyword evidence="1" id="KW-0472">Membrane</keyword>
<dbReference type="InterPro" id="IPR001245">
    <property type="entry name" value="Ser-Thr/Tyr_kinase_cat_dom"/>
</dbReference>
<keyword evidence="4" id="KW-1185">Reference proteome</keyword>
<keyword evidence="1" id="KW-0812">Transmembrane</keyword>
<feature type="domain" description="Protein kinase" evidence="2">
    <location>
        <begin position="229"/>
        <end position="333"/>
    </location>
</feature>
<accession>A0AAN9KN21</accession>
<gene>
    <name evidence="3" type="ORF">RJT34_04202</name>
</gene>
<organism evidence="3 4">
    <name type="scientific">Clitoria ternatea</name>
    <name type="common">Butterfly pea</name>
    <dbReference type="NCBI Taxonomy" id="43366"/>
    <lineage>
        <taxon>Eukaryota</taxon>
        <taxon>Viridiplantae</taxon>
        <taxon>Streptophyta</taxon>
        <taxon>Embryophyta</taxon>
        <taxon>Tracheophyta</taxon>
        <taxon>Spermatophyta</taxon>
        <taxon>Magnoliopsida</taxon>
        <taxon>eudicotyledons</taxon>
        <taxon>Gunneridae</taxon>
        <taxon>Pentapetalae</taxon>
        <taxon>rosids</taxon>
        <taxon>fabids</taxon>
        <taxon>Fabales</taxon>
        <taxon>Fabaceae</taxon>
        <taxon>Papilionoideae</taxon>
        <taxon>50 kb inversion clade</taxon>
        <taxon>NPAAA clade</taxon>
        <taxon>indigoferoid/millettioid clade</taxon>
        <taxon>Phaseoleae</taxon>
        <taxon>Clitoria</taxon>
    </lineage>
</organism>
<dbReference type="InterPro" id="IPR011009">
    <property type="entry name" value="Kinase-like_dom_sf"/>
</dbReference>
<dbReference type="SUPFAM" id="SSF56112">
    <property type="entry name" value="Protein kinase-like (PK-like)"/>
    <property type="match status" value="2"/>
</dbReference>
<evidence type="ECO:0000313" key="3">
    <source>
        <dbReference type="EMBL" id="KAK7319481.1"/>
    </source>
</evidence>
<dbReference type="PROSITE" id="PS50011">
    <property type="entry name" value="PROTEIN_KINASE_DOM"/>
    <property type="match status" value="1"/>
</dbReference>
<dbReference type="EMBL" id="JAYKXN010000001">
    <property type="protein sequence ID" value="KAK7319481.1"/>
    <property type="molecule type" value="Genomic_DNA"/>
</dbReference>
<dbReference type="AlphaFoldDB" id="A0AAN9KN21"/>
<dbReference type="GO" id="GO:0004672">
    <property type="term" value="F:protein kinase activity"/>
    <property type="evidence" value="ECO:0007669"/>
    <property type="project" value="InterPro"/>
</dbReference>
<dbReference type="InterPro" id="IPR000719">
    <property type="entry name" value="Prot_kinase_dom"/>
</dbReference>